<dbReference type="Pfam" id="PF25828">
    <property type="entry name" value="CC_Cfap43"/>
    <property type="match status" value="1"/>
</dbReference>
<dbReference type="SMART" id="SM00320">
    <property type="entry name" value="WD40"/>
    <property type="match status" value="7"/>
</dbReference>
<dbReference type="InterPro" id="IPR036322">
    <property type="entry name" value="WD40_repeat_dom_sf"/>
</dbReference>
<feature type="coiled-coil region" evidence="10">
    <location>
        <begin position="1075"/>
        <end position="1102"/>
    </location>
</feature>
<organism evidence="12 13">
    <name type="scientific">Lymnaea stagnalis</name>
    <name type="common">Great pond snail</name>
    <name type="synonym">Helix stagnalis</name>
    <dbReference type="NCBI Taxonomy" id="6523"/>
    <lineage>
        <taxon>Eukaryota</taxon>
        <taxon>Metazoa</taxon>
        <taxon>Spiralia</taxon>
        <taxon>Lophotrochozoa</taxon>
        <taxon>Mollusca</taxon>
        <taxon>Gastropoda</taxon>
        <taxon>Heterobranchia</taxon>
        <taxon>Euthyneura</taxon>
        <taxon>Panpulmonata</taxon>
        <taxon>Hygrophila</taxon>
        <taxon>Lymnaeoidea</taxon>
        <taxon>Lymnaeidae</taxon>
        <taxon>Lymnaea</taxon>
    </lineage>
</organism>
<dbReference type="Gene3D" id="2.130.10.10">
    <property type="entry name" value="YVTN repeat-like/Quinoprotein amine dehydrogenase"/>
    <property type="match status" value="3"/>
</dbReference>
<evidence type="ECO:0000256" key="5">
    <source>
        <dbReference type="ARBA" id="ARBA00023054"/>
    </source>
</evidence>
<evidence type="ECO:0000256" key="6">
    <source>
        <dbReference type="ARBA" id="ARBA00023212"/>
    </source>
</evidence>
<gene>
    <name evidence="12" type="ORF">GSLYS_00020370001</name>
</gene>
<evidence type="ECO:0000256" key="1">
    <source>
        <dbReference type="ARBA" id="ARBA00004430"/>
    </source>
</evidence>
<proteinExistence type="inferred from homology"/>
<dbReference type="EMBL" id="CAXITT010000891">
    <property type="protein sequence ID" value="CAL1546993.1"/>
    <property type="molecule type" value="Genomic_DNA"/>
</dbReference>
<reference evidence="12 13" key="1">
    <citation type="submission" date="2024-04" db="EMBL/GenBank/DDBJ databases">
        <authorList>
            <consortium name="Genoscope - CEA"/>
            <person name="William W."/>
        </authorList>
    </citation>
    <scope>NUCLEOTIDE SEQUENCE [LARGE SCALE GENOMIC DNA]</scope>
</reference>
<comment type="subcellular location">
    <subcellularLocation>
        <location evidence="1">Cytoplasm</location>
        <location evidence="1">Cytoskeleton</location>
        <location evidence="1">Cilium axoneme</location>
    </subcellularLocation>
</comment>
<name>A0AAV2IK53_LYMST</name>
<evidence type="ECO:0000313" key="13">
    <source>
        <dbReference type="Proteomes" id="UP001497497"/>
    </source>
</evidence>
<dbReference type="Proteomes" id="UP001497497">
    <property type="component" value="Unassembled WGS sequence"/>
</dbReference>
<evidence type="ECO:0000256" key="7">
    <source>
        <dbReference type="ARBA" id="ARBA00023273"/>
    </source>
</evidence>
<keyword evidence="7" id="KW-0966">Cell projection</keyword>
<dbReference type="PANTHER" id="PTHR14885">
    <property type="entry name" value="CILIA- AND FLAGELLA-ASSOCIATED PROTEIN 43-RELATED"/>
    <property type="match status" value="1"/>
</dbReference>
<evidence type="ECO:0000256" key="8">
    <source>
        <dbReference type="ARBA" id="ARBA00023605"/>
    </source>
</evidence>
<evidence type="ECO:0000256" key="10">
    <source>
        <dbReference type="SAM" id="Coils"/>
    </source>
</evidence>
<evidence type="ECO:0000313" key="12">
    <source>
        <dbReference type="EMBL" id="CAL1546993.1"/>
    </source>
</evidence>
<dbReference type="SUPFAM" id="SSF50978">
    <property type="entry name" value="WD40 repeat-like"/>
    <property type="match status" value="2"/>
</dbReference>
<feature type="coiled-coil region" evidence="10">
    <location>
        <begin position="1207"/>
        <end position="1252"/>
    </location>
</feature>
<protein>
    <recommendedName>
        <fullName evidence="9">Cilia- and flagella-associated protein 43</fullName>
    </recommendedName>
</protein>
<dbReference type="InterPro" id="IPR015943">
    <property type="entry name" value="WD40/YVTN_repeat-like_dom_sf"/>
</dbReference>
<comment type="similarity">
    <text evidence="8">Belongs to the CFAP43 family.</text>
</comment>
<dbReference type="InterPro" id="IPR001680">
    <property type="entry name" value="WD40_rpt"/>
</dbReference>
<evidence type="ECO:0000256" key="9">
    <source>
        <dbReference type="ARBA" id="ARBA00023662"/>
    </source>
</evidence>
<dbReference type="Pfam" id="PF00400">
    <property type="entry name" value="WD40"/>
    <property type="match status" value="1"/>
</dbReference>
<evidence type="ECO:0000256" key="4">
    <source>
        <dbReference type="ARBA" id="ARBA00022737"/>
    </source>
</evidence>
<keyword evidence="4" id="KW-0677">Repeat</keyword>
<comment type="caution">
    <text evidence="12">The sequence shown here is derived from an EMBL/GenBank/DDBJ whole genome shotgun (WGS) entry which is preliminary data.</text>
</comment>
<evidence type="ECO:0000256" key="11">
    <source>
        <dbReference type="SAM" id="MobiDB-lite"/>
    </source>
</evidence>
<keyword evidence="13" id="KW-1185">Reference proteome</keyword>
<keyword evidence="2" id="KW-0963">Cytoplasm</keyword>
<sequence length="1722" mass="197957">MDSVLNLSWCHGYNGTPISFIEPGVLCYQCGRNFKTIALDGKHSSFAFKGSASGPMAVHKVNKHIAFAEYAENPKIFVYAYPTYSEIAVLEGGADLEFQVIDFSEGDHMLSVSGVPNFEIVLWNYLKGIKLVSVEISPEPIKAISFNKTNWRQICVMNENSITLWNIEQCGTKYLMQPRKVILPPTVSQKSEENRDDTVMYVEKSSIGAFKYVLSVPESSVAGLVGEQVHMLETLKDLTPRVQPSSMAWLPTGDFLVGCEGGHIFKVDSDLGSSKVLHYPHEKTEEIFPQIQLNTNIMHHHNLLPPSHPPPKSKPDVNLPAGSLDCMVLHSSGLFTAGKDGFIRLLDISKDEVSIIEEIPVKYPVSTLNFNYSYQHLAWGSPKGIIQYLSVGDKASVTTLIEMPRGNFVGVGGMTIGSDCCVSVSVEGILQMWKITDGTFMGQLYLQESCSSLACSPIAQYIAVGTSGGNLCFVDATKPQMPRVIMKHRLFKKSLDYIVFNGDTGNILFAASNDSNIFLVDARPSCGFVVLGYLILIKMCLSLNFKLLIFFQKSGVLGNVQALSTNVFQKDRTILVASCNNNPEIKGSNLLYKFTFTGPVIDDIQRYYKNSMCEIDEQACHALKMGLRHAIYGLAIGEGEVIYALSASTKKILVFNMPVQDSERALKKIDLLLSPVSEFPGHQLNGGSILLSPHLKWLLSYSKDGSIKIRSVATMDRTAIFIAHEYRFGGVKAVAFSDDCQYIFTCGFDGTFGCCHWINLFLDSRHTKSKGVTSMFKQRRNRDMEFIQRENQKLADYQDCFQTMPDFRRASELENERRELIELAKQQAQDNDQIYVSPPPSPRLNSTWLEQRQNDALRQENKHYATIKYELRSQIRDIRRTIQQMMAENRDLPEIEKLGRHEFDLDLEEQSRLQQEGEAEVQKVRETIEFENLAKLYLRDKIKEECWDKMFVKGRSLQAFNIVLEVSNFPLRERSIELLNLIRTVAIRRKIEIREAEARKELAEVTPKPAIHEEDNEDDDEGNKEHPSVSGSLGAQYGGGSPLFYNQFELHTREQKMVQIILLEDAIHRIKEAFNKEFDEVYNKKEQEIAKVREKNKRIMKIIKDLDLDEEMIEPSMSVAEKPELLLDVQDSEIKVEKYLTPEQRKKMEEEKLLEEERIARERGDNARERALEMMMGGVLEIKKEDELKKDVPKPAFMLSKKEDEYSEEEMKAYKEYLKKVQDLNEEREKFRKQLEAELRKLQSGIQESLQAFDDALNVLFMHKIKVMMVIYQEELKIVRLRFAMLIQEEISTRDLDLHQTLEHKKHLKQISFEAMAEARKNLETFRNEYDHLQAEDKYLDKSFRREFQDLSGILVDALYKQFKRRPRTQKFKSIDGGKSLNPFSDRPSSSMLLNNLRGQLSNGLDELDKASNMPEGCDGNAWEKMCKLRRNKVDSELQLKMKANVLAEIQTFLQRRHDEDEKLKSDIETLTHQITKIKDDELRFTLNLEVQLLLKQGQIEVDAGPFIRDFRHSVLVHRSVVEDLNATIKQLGERKIASMVESKDFRKGIIQLEWEHKKMSMQMEDLENKMKDIQFVKVTREIQAYLQEKDYETKKAEEITKLEQTIIQLKKYHETTITQKKQKLKELSKGTKVKSITNKKLDEELLDLNVVVNERKQIEDINSEYLESRDDDAVNRRYKEIIQRRKLVDLAKAQAQEVAVLRAEVERLRMRTFPALVQVEH</sequence>
<evidence type="ECO:0000256" key="2">
    <source>
        <dbReference type="ARBA" id="ARBA00022490"/>
    </source>
</evidence>
<accession>A0AAV2IK53</accession>
<feature type="region of interest" description="Disordered" evidence="11">
    <location>
        <begin position="1002"/>
        <end position="1032"/>
    </location>
</feature>
<dbReference type="GO" id="GO:0003341">
    <property type="term" value="P:cilium movement"/>
    <property type="evidence" value="ECO:0007669"/>
    <property type="project" value="UniProtKB-ARBA"/>
</dbReference>
<keyword evidence="3" id="KW-0853">WD repeat</keyword>
<dbReference type="GO" id="GO:0060271">
    <property type="term" value="P:cilium assembly"/>
    <property type="evidence" value="ECO:0007669"/>
    <property type="project" value="TreeGrafter"/>
</dbReference>
<evidence type="ECO:0000256" key="3">
    <source>
        <dbReference type="ARBA" id="ARBA00022574"/>
    </source>
</evidence>
<keyword evidence="5 10" id="KW-0175">Coiled coil</keyword>
<dbReference type="GO" id="GO:0005930">
    <property type="term" value="C:axoneme"/>
    <property type="evidence" value="ECO:0007669"/>
    <property type="project" value="UniProtKB-SubCell"/>
</dbReference>
<dbReference type="PANTHER" id="PTHR14885:SF1">
    <property type="entry name" value="CILIA- AND FLAGELLA-ASSOCIATED PROTEIN 43"/>
    <property type="match status" value="1"/>
</dbReference>
<keyword evidence="6" id="KW-0206">Cytoskeleton</keyword>